<dbReference type="SUPFAM" id="SSF46955">
    <property type="entry name" value="Putative DNA-binding domain"/>
    <property type="match status" value="1"/>
</dbReference>
<evidence type="ECO:0000313" key="2">
    <source>
        <dbReference type="EMBL" id="KAA9038657.1"/>
    </source>
</evidence>
<dbReference type="AlphaFoldDB" id="A0A5J5IIT6"/>
<dbReference type="Proteomes" id="UP000326903">
    <property type="component" value="Unassembled WGS sequence"/>
</dbReference>
<dbReference type="InterPro" id="IPR009061">
    <property type="entry name" value="DNA-bd_dom_put_sf"/>
</dbReference>
<dbReference type="EMBL" id="VYQF01000003">
    <property type="protein sequence ID" value="KAA9038657.1"/>
    <property type="molecule type" value="Genomic_DNA"/>
</dbReference>
<evidence type="ECO:0000313" key="3">
    <source>
        <dbReference type="Proteomes" id="UP000326903"/>
    </source>
</evidence>
<dbReference type="NCBIfam" id="TIGR01764">
    <property type="entry name" value="excise"/>
    <property type="match status" value="1"/>
</dbReference>
<dbReference type="InterPro" id="IPR010093">
    <property type="entry name" value="SinI_DNA-bd"/>
</dbReference>
<sequence length="107" mass="12665">MSELNQNHEIPNAALLPYEQETFLEKIRLIIREELAKERNNKVGEGSYETNGLTYKPLYKIAEVCSIFKVSKPTIYEWIKHGKLKPYKVRSRVYFLWKDLQNLFAAE</sequence>
<evidence type="ECO:0000259" key="1">
    <source>
        <dbReference type="Pfam" id="PF12728"/>
    </source>
</evidence>
<protein>
    <submittedName>
        <fullName evidence="2">Helix-turn-helix domain-containing protein</fullName>
    </submittedName>
</protein>
<name>A0A5J5IIT6_9BACT</name>
<reference evidence="2 3" key="1">
    <citation type="submission" date="2019-09" db="EMBL/GenBank/DDBJ databases">
        <title>Draft genome sequence of Ginsengibacter sp. BR5-29.</title>
        <authorList>
            <person name="Im W.-T."/>
        </authorList>
    </citation>
    <scope>NUCLEOTIDE SEQUENCE [LARGE SCALE GENOMIC DNA]</scope>
    <source>
        <strain evidence="2 3">BR5-29</strain>
    </source>
</reference>
<dbReference type="InterPro" id="IPR041657">
    <property type="entry name" value="HTH_17"/>
</dbReference>
<dbReference type="RefSeq" id="WP_150415378.1">
    <property type="nucleotide sequence ID" value="NZ_VYQF01000003.1"/>
</dbReference>
<dbReference type="GO" id="GO:0003677">
    <property type="term" value="F:DNA binding"/>
    <property type="evidence" value="ECO:0007669"/>
    <property type="project" value="InterPro"/>
</dbReference>
<organism evidence="2 3">
    <name type="scientific">Ginsengibacter hankyongi</name>
    <dbReference type="NCBI Taxonomy" id="2607284"/>
    <lineage>
        <taxon>Bacteria</taxon>
        <taxon>Pseudomonadati</taxon>
        <taxon>Bacteroidota</taxon>
        <taxon>Chitinophagia</taxon>
        <taxon>Chitinophagales</taxon>
        <taxon>Chitinophagaceae</taxon>
        <taxon>Ginsengibacter</taxon>
    </lineage>
</organism>
<comment type="caution">
    <text evidence="2">The sequence shown here is derived from an EMBL/GenBank/DDBJ whole genome shotgun (WGS) entry which is preliminary data.</text>
</comment>
<gene>
    <name evidence="2" type="ORF">FW778_13990</name>
</gene>
<proteinExistence type="predicted"/>
<dbReference type="Gene3D" id="1.10.1660.10">
    <property type="match status" value="1"/>
</dbReference>
<feature type="domain" description="Helix-turn-helix" evidence="1">
    <location>
        <begin position="58"/>
        <end position="102"/>
    </location>
</feature>
<accession>A0A5J5IIT6</accession>
<dbReference type="Pfam" id="PF12728">
    <property type="entry name" value="HTH_17"/>
    <property type="match status" value="1"/>
</dbReference>
<keyword evidence="3" id="KW-1185">Reference proteome</keyword>